<accession>A0ACB9YYJ7</accession>
<keyword evidence="2" id="KW-1185">Reference proteome</keyword>
<dbReference type="EMBL" id="MU393493">
    <property type="protein sequence ID" value="KAI4863985.1"/>
    <property type="molecule type" value="Genomic_DNA"/>
</dbReference>
<gene>
    <name evidence="1" type="ORF">F4820DRAFT_425029</name>
</gene>
<organism evidence="1 2">
    <name type="scientific">Hypoxylon rubiginosum</name>
    <dbReference type="NCBI Taxonomy" id="110542"/>
    <lineage>
        <taxon>Eukaryota</taxon>
        <taxon>Fungi</taxon>
        <taxon>Dikarya</taxon>
        <taxon>Ascomycota</taxon>
        <taxon>Pezizomycotina</taxon>
        <taxon>Sordariomycetes</taxon>
        <taxon>Xylariomycetidae</taxon>
        <taxon>Xylariales</taxon>
        <taxon>Hypoxylaceae</taxon>
        <taxon>Hypoxylon</taxon>
    </lineage>
</organism>
<proteinExistence type="predicted"/>
<dbReference type="Proteomes" id="UP001497700">
    <property type="component" value="Unassembled WGS sequence"/>
</dbReference>
<name>A0ACB9YYJ7_9PEZI</name>
<sequence>MVKVPGKPLLACFSTSNQAIDMLQREFRKLKARKTNQMISNAIQTYFEKNQMKSLIAEGIDSQPNEETDILVHDLTEILNFKEDPASWKRVELFHEAIEDFEVDTTPTIVYDAIAKSVIVKSDAWVRDYPAYFTIRALCLINPTAAFKQTGKDQNTPFENAAEKGATELIHVMLEELLEAKSMKTYRNLTERKDFAQTEYLSGLRGQGSKTAFLLAAQNSRLGVVKLLLQEYPGLADMKSLTAVIQNTANEDERVRNAALETFEQIVNFTGERLLGQVWKEAVQASSLKVIRYLLKETKPGKTGDFVTPENAELLMKYGSKEMWNEFSPDDRKKLIEHPSDAMGLLHTAVESRNAELVDEIIREFPAQIERQIKIGPKPRYPIHCLRGMPDEITYKRIRNTLLHAMIRSSSEDMGIRQIRKILKDSNVEADTICLHLTNIKTEEQSFTEYVQWLEAEDETIGNVFKFEKILKYAKFPDLHTQMPKHSEDLVASLRQDHNEIKIVMDWLQRRKTPVTQILELSVPDRLFCPHSDDDVRSCVVGWGIRVLNWRKLDLYLRNLTDKDDLEELHLYSSGNKSVHEQWYDELPTFTKLQRLYVHVVVDVLSEQRVEEVKKELQKRLDYINRTNKNVAGRWTNGRSGLNTENVLIRGKSIVMKMVPVTEYHWETNTGYRTYRDLTEIKNDVVGPNLAAFMNKYHSFTGKMSDFVGTKVAIIDSGVVIAGGKARAQTQGLEDKDGFKEMIESESGNNLNQVNAVLNKSWKEKTQRYTNDIAHHVVDGKSFVNTGDDEEQVWWHASEPHGTHMARLICSIDSRCKLYIIKVAETRSSGISANVVAEAIDWAIRRGVDVISLSLAAYTDTKEMSDAIRRASDAGIVVISSTADQGVIDRPTAASMPTHTNNKDVFTIAACNRWGNLLDPSAKEGFEFSFIGDRVNVGQVPFLESPEHASGSSVATAIAAGTASLIIACCRISGNFKREPSNSKWRMRMVRDIFASMKEGESRYVALEHLCGRGVRLENADFLQTVNNTFSERD</sequence>
<comment type="caution">
    <text evidence="1">The sequence shown here is derived from an EMBL/GenBank/DDBJ whole genome shotgun (WGS) entry which is preliminary data.</text>
</comment>
<protein>
    <submittedName>
        <fullName evidence="1">Uncharacterized protein</fullName>
    </submittedName>
</protein>
<evidence type="ECO:0000313" key="1">
    <source>
        <dbReference type="EMBL" id="KAI4863985.1"/>
    </source>
</evidence>
<evidence type="ECO:0000313" key="2">
    <source>
        <dbReference type="Proteomes" id="UP001497700"/>
    </source>
</evidence>
<reference evidence="1 2" key="1">
    <citation type="journal article" date="2022" name="New Phytol.">
        <title>Ecological generalism drives hyperdiversity of secondary metabolite gene clusters in xylarialean endophytes.</title>
        <authorList>
            <person name="Franco M.E.E."/>
            <person name="Wisecaver J.H."/>
            <person name="Arnold A.E."/>
            <person name="Ju Y.M."/>
            <person name="Slot J.C."/>
            <person name="Ahrendt S."/>
            <person name="Moore L.P."/>
            <person name="Eastman K.E."/>
            <person name="Scott K."/>
            <person name="Konkel Z."/>
            <person name="Mondo S.J."/>
            <person name="Kuo A."/>
            <person name="Hayes R.D."/>
            <person name="Haridas S."/>
            <person name="Andreopoulos B."/>
            <person name="Riley R."/>
            <person name="LaButti K."/>
            <person name="Pangilinan J."/>
            <person name="Lipzen A."/>
            <person name="Amirebrahimi M."/>
            <person name="Yan J."/>
            <person name="Adam C."/>
            <person name="Keymanesh K."/>
            <person name="Ng V."/>
            <person name="Louie K."/>
            <person name="Northen T."/>
            <person name="Drula E."/>
            <person name="Henrissat B."/>
            <person name="Hsieh H.M."/>
            <person name="Youens-Clark K."/>
            <person name="Lutzoni F."/>
            <person name="Miadlikowska J."/>
            <person name="Eastwood D.C."/>
            <person name="Hamelin R.C."/>
            <person name="Grigoriev I.V."/>
            <person name="U'Ren J.M."/>
        </authorList>
    </citation>
    <scope>NUCLEOTIDE SEQUENCE [LARGE SCALE GENOMIC DNA]</scope>
    <source>
        <strain evidence="1 2">CBS 119005</strain>
    </source>
</reference>